<sequence>MTHTHTYEQRDFASPDETRTFEHGQMELVKVQGADIGRLVLHPGWRWSNDVKPLAGTELCEAPHFQYHVAGTLHVVMADGSEFDAVPGQVTALPSGHDAWVVGDEDVVVIDWWGASNYAK</sequence>
<reference evidence="1 2" key="1">
    <citation type="submission" date="2019-05" db="EMBL/GenBank/DDBJ databases">
        <authorList>
            <person name="Lee S.D."/>
        </authorList>
    </citation>
    <scope>NUCLEOTIDE SEQUENCE [LARGE SCALE GENOMIC DNA]</scope>
    <source>
        <strain evidence="1 2">YC2-7</strain>
    </source>
</reference>
<evidence type="ECO:0000313" key="2">
    <source>
        <dbReference type="Proteomes" id="UP000535543"/>
    </source>
</evidence>
<dbReference type="RefSeq" id="WP_169585920.1">
    <property type="nucleotide sequence ID" value="NZ_VCQU01000002.1"/>
</dbReference>
<accession>A0A848K9D9</accession>
<dbReference type="SUPFAM" id="SSF51182">
    <property type="entry name" value="RmlC-like cupins"/>
    <property type="match status" value="1"/>
</dbReference>
<dbReference type="EMBL" id="VCQU01000002">
    <property type="protein sequence ID" value="NMN95041.1"/>
    <property type="molecule type" value="Genomic_DNA"/>
</dbReference>
<protein>
    <submittedName>
        <fullName evidence="1">Cupin</fullName>
    </submittedName>
</protein>
<reference evidence="1 2" key="2">
    <citation type="submission" date="2020-06" db="EMBL/GenBank/DDBJ databases">
        <title>Antribacter stalactiti gen. nov., sp. nov., a new member of the family Nacardiaceae isolated from a cave.</title>
        <authorList>
            <person name="Kim I.S."/>
        </authorList>
    </citation>
    <scope>NUCLEOTIDE SEQUENCE [LARGE SCALE GENOMIC DNA]</scope>
    <source>
        <strain evidence="1 2">YC2-7</strain>
    </source>
</reference>
<name>A0A848K9D9_9NOCA</name>
<dbReference type="Proteomes" id="UP000535543">
    <property type="component" value="Unassembled WGS sequence"/>
</dbReference>
<proteinExistence type="predicted"/>
<dbReference type="InterPro" id="IPR011051">
    <property type="entry name" value="RmlC_Cupin_sf"/>
</dbReference>
<comment type="caution">
    <text evidence="1">The sequence shown here is derived from an EMBL/GenBank/DDBJ whole genome shotgun (WGS) entry which is preliminary data.</text>
</comment>
<keyword evidence="2" id="KW-1185">Reference proteome</keyword>
<gene>
    <name evidence="1" type="ORF">FGL95_08340</name>
</gene>
<dbReference type="AlphaFoldDB" id="A0A848K9D9"/>
<evidence type="ECO:0000313" key="1">
    <source>
        <dbReference type="EMBL" id="NMN95041.1"/>
    </source>
</evidence>
<dbReference type="CDD" id="cd06990">
    <property type="entry name" value="cupin_DUF861"/>
    <property type="match status" value="1"/>
</dbReference>
<organism evidence="1 2">
    <name type="scientific">Antrihabitans stalactiti</name>
    <dbReference type="NCBI Taxonomy" id="2584121"/>
    <lineage>
        <taxon>Bacteria</taxon>
        <taxon>Bacillati</taxon>
        <taxon>Actinomycetota</taxon>
        <taxon>Actinomycetes</taxon>
        <taxon>Mycobacteriales</taxon>
        <taxon>Nocardiaceae</taxon>
        <taxon>Antrihabitans</taxon>
    </lineage>
</organism>